<dbReference type="InterPro" id="IPR050764">
    <property type="entry name" value="CbbQ/NirQ/NorQ/GpvN"/>
</dbReference>
<reference evidence="4 5" key="1">
    <citation type="submission" date="2018-01" db="EMBL/GenBank/DDBJ databases">
        <title>Superficieibacter electus gen. nov., sp. nov., an extended-spectrum beta-lactamase possessing member of the Enterobacteriaceae family, isolated from intensive care unit surfaces.</title>
        <authorList>
            <person name="Potter R.F."/>
            <person name="D'Souza A.W."/>
        </authorList>
    </citation>
    <scope>NUCLEOTIDE SEQUENCE [LARGE SCALE GENOMIC DNA]</scope>
    <source>
        <strain evidence="3 5">BP-1</strain>
        <strain evidence="2 4">BP-2</strain>
    </source>
</reference>
<gene>
    <name evidence="3" type="ORF">CHU32_15070</name>
    <name evidence="2" type="ORF">CHU33_13380</name>
</gene>
<dbReference type="EMBL" id="PQGD01000011">
    <property type="protein sequence ID" value="POP48153.1"/>
    <property type="molecule type" value="Genomic_DNA"/>
</dbReference>
<proteinExistence type="predicted"/>
<dbReference type="CDD" id="cd00009">
    <property type="entry name" value="AAA"/>
    <property type="match status" value="1"/>
</dbReference>
<dbReference type="GO" id="GO:0005524">
    <property type="term" value="F:ATP binding"/>
    <property type="evidence" value="ECO:0007669"/>
    <property type="project" value="InterPro"/>
</dbReference>
<dbReference type="OrthoDB" id="9808317at2"/>
<feature type="domain" description="ATPase AAA-3" evidence="1">
    <location>
        <begin position="26"/>
        <end position="155"/>
    </location>
</feature>
<dbReference type="Proteomes" id="UP000237073">
    <property type="component" value="Unassembled WGS sequence"/>
</dbReference>
<organism evidence="3 5">
    <name type="scientific">Superficieibacter electus</name>
    <dbReference type="NCBI Taxonomy" id="2022662"/>
    <lineage>
        <taxon>Bacteria</taxon>
        <taxon>Pseudomonadati</taxon>
        <taxon>Pseudomonadota</taxon>
        <taxon>Gammaproteobacteria</taxon>
        <taxon>Enterobacterales</taxon>
        <taxon>Enterobacteriaceae</taxon>
        <taxon>Superficieibacter</taxon>
    </lineage>
</organism>
<dbReference type="EMBL" id="PQGE01000011">
    <property type="protein sequence ID" value="POP43981.1"/>
    <property type="molecule type" value="Genomic_DNA"/>
</dbReference>
<dbReference type="Gene3D" id="3.40.50.300">
    <property type="entry name" value="P-loop containing nucleotide triphosphate hydrolases"/>
    <property type="match status" value="1"/>
</dbReference>
<dbReference type="InterPro" id="IPR011703">
    <property type="entry name" value="ATPase_AAA-3"/>
</dbReference>
<sequence>MLTLTPHALDALLDKLISATLHTPLFIWGAPGIGKSQVVHQVAQRHHLPVIDVRLSQLMPGDIRGLPVADHSSRQSVFYPPDFLPTDPAAQGILFLDEFNQAPPAMQGITQQLILDRRVGSYQLPAGITIIAAGNRKQDRTTVYDLPAPVANRFLHLTLSVDLSCWRRYAQQQNVHEHILAFLAFRGDDLLHKIAADSPAWPSPRSWMMANDLYQQGLPVELAVGSGCATEFEAFTEIYQSLPDIDHILQGKAASTSRFPHDPSARWATITALVLRQQEAKSAFNAACWLVKQASAEWLQRFFSELLPLLRENNQLSAFAKQVDKHAEVKRWLDDYLQRYA</sequence>
<dbReference type="GO" id="GO:0016887">
    <property type="term" value="F:ATP hydrolysis activity"/>
    <property type="evidence" value="ECO:0007669"/>
    <property type="project" value="InterPro"/>
</dbReference>
<dbReference type="Pfam" id="PF07726">
    <property type="entry name" value="AAA_3"/>
    <property type="match status" value="1"/>
</dbReference>
<evidence type="ECO:0000313" key="4">
    <source>
        <dbReference type="Proteomes" id="UP000237073"/>
    </source>
</evidence>
<accession>A0A2P5GNK7</accession>
<dbReference type="Proteomes" id="UP000247005">
    <property type="component" value="Unassembled WGS sequence"/>
</dbReference>
<evidence type="ECO:0000259" key="1">
    <source>
        <dbReference type="Pfam" id="PF07726"/>
    </source>
</evidence>
<evidence type="ECO:0000313" key="2">
    <source>
        <dbReference type="EMBL" id="POP43981.1"/>
    </source>
</evidence>
<evidence type="ECO:0000313" key="5">
    <source>
        <dbReference type="Proteomes" id="UP000247005"/>
    </source>
</evidence>
<dbReference type="PANTHER" id="PTHR42759">
    <property type="entry name" value="MOXR FAMILY PROTEIN"/>
    <property type="match status" value="1"/>
</dbReference>
<dbReference type="SUPFAM" id="SSF52540">
    <property type="entry name" value="P-loop containing nucleoside triphosphate hydrolases"/>
    <property type="match status" value="1"/>
</dbReference>
<dbReference type="RefSeq" id="WP_103676585.1">
    <property type="nucleotide sequence ID" value="NZ_PQGD01000011.1"/>
</dbReference>
<dbReference type="PANTHER" id="PTHR42759:SF1">
    <property type="entry name" value="MAGNESIUM-CHELATASE SUBUNIT CHLD"/>
    <property type="match status" value="1"/>
</dbReference>
<keyword evidence="4" id="KW-1185">Reference proteome</keyword>
<comment type="caution">
    <text evidence="3">The sequence shown here is derived from an EMBL/GenBank/DDBJ whole genome shotgun (WGS) entry which is preliminary data.</text>
</comment>
<evidence type="ECO:0000313" key="3">
    <source>
        <dbReference type="EMBL" id="POP48153.1"/>
    </source>
</evidence>
<name>A0A2P5GNK7_9ENTR</name>
<dbReference type="AlphaFoldDB" id="A0A2P5GNK7"/>
<dbReference type="InterPro" id="IPR027417">
    <property type="entry name" value="P-loop_NTPase"/>
</dbReference>
<protein>
    <submittedName>
        <fullName evidence="3">ATPase</fullName>
    </submittedName>
</protein>